<feature type="domain" description="Solute-binding protein family 5" evidence="5">
    <location>
        <begin position="91"/>
        <end position="455"/>
    </location>
</feature>
<dbReference type="RefSeq" id="WP_137279734.1">
    <property type="nucleotide sequence ID" value="NZ_BSTG01000001.1"/>
</dbReference>
<dbReference type="GO" id="GO:0043190">
    <property type="term" value="C:ATP-binding cassette (ABC) transporter complex"/>
    <property type="evidence" value="ECO:0007669"/>
    <property type="project" value="InterPro"/>
</dbReference>
<dbReference type="Pfam" id="PF00496">
    <property type="entry name" value="SBP_bac_5"/>
    <property type="match status" value="1"/>
</dbReference>
<reference evidence="6" key="2">
    <citation type="submission" date="2023-03" db="EMBL/GenBank/DDBJ databases">
        <title>Cellulosimicrobium cellulans NBRC 103059.</title>
        <authorList>
            <person name="Ichikawa N."/>
            <person name="Sato H."/>
            <person name="Tonouchi N."/>
        </authorList>
    </citation>
    <scope>NUCLEOTIDE SEQUENCE</scope>
    <source>
        <strain evidence="6">NBRC 103059</strain>
    </source>
</reference>
<evidence type="ECO:0000313" key="8">
    <source>
        <dbReference type="Proteomes" id="UP000319068"/>
    </source>
</evidence>
<evidence type="ECO:0000256" key="2">
    <source>
        <dbReference type="ARBA" id="ARBA00005695"/>
    </source>
</evidence>
<evidence type="ECO:0000259" key="5">
    <source>
        <dbReference type="Pfam" id="PF00496"/>
    </source>
</evidence>
<dbReference type="InterPro" id="IPR000914">
    <property type="entry name" value="SBP_5_dom"/>
</dbReference>
<organism evidence="6 9">
    <name type="scientific">Cellulosimicrobium cellulans</name>
    <name type="common">Arthrobacter luteus</name>
    <dbReference type="NCBI Taxonomy" id="1710"/>
    <lineage>
        <taxon>Bacteria</taxon>
        <taxon>Bacillati</taxon>
        <taxon>Actinomycetota</taxon>
        <taxon>Actinomycetes</taxon>
        <taxon>Micrococcales</taxon>
        <taxon>Promicromonosporaceae</taxon>
        <taxon>Cellulosimicrobium</taxon>
    </lineage>
</organism>
<accession>A0AAV5P1A2</accession>
<proteinExistence type="inferred from homology"/>
<dbReference type="Proteomes" id="UP000319068">
    <property type="component" value="Chromosome"/>
</dbReference>
<feature type="signal peptide" evidence="4">
    <location>
        <begin position="1"/>
        <end position="26"/>
    </location>
</feature>
<dbReference type="GO" id="GO:0015833">
    <property type="term" value="P:peptide transport"/>
    <property type="evidence" value="ECO:0007669"/>
    <property type="project" value="TreeGrafter"/>
</dbReference>
<dbReference type="PROSITE" id="PS01040">
    <property type="entry name" value="SBP_BACTERIAL_5"/>
    <property type="match status" value="1"/>
</dbReference>
<evidence type="ECO:0000256" key="3">
    <source>
        <dbReference type="ARBA" id="ARBA00022729"/>
    </source>
</evidence>
<dbReference type="CDD" id="cd08509">
    <property type="entry name" value="PBP2_TmCBP_oligosaccharides_like"/>
    <property type="match status" value="1"/>
</dbReference>
<dbReference type="InterPro" id="IPR039424">
    <property type="entry name" value="SBP_5"/>
</dbReference>
<evidence type="ECO:0000313" key="6">
    <source>
        <dbReference type="EMBL" id="GLY55919.1"/>
    </source>
</evidence>
<comment type="subcellular location">
    <subcellularLocation>
        <location evidence="1">Cell membrane</location>
        <topology evidence="1">Lipid-anchor</topology>
    </subcellularLocation>
</comment>
<comment type="similarity">
    <text evidence="2">Belongs to the bacterial solute-binding protein 5 family.</text>
</comment>
<name>A0AAV5P1A2_CELCE</name>
<evidence type="ECO:0000313" key="9">
    <source>
        <dbReference type="Proteomes" id="UP001165168"/>
    </source>
</evidence>
<evidence type="ECO:0000256" key="1">
    <source>
        <dbReference type="ARBA" id="ARBA00004193"/>
    </source>
</evidence>
<dbReference type="GO" id="GO:0042597">
    <property type="term" value="C:periplasmic space"/>
    <property type="evidence" value="ECO:0007669"/>
    <property type="project" value="UniProtKB-ARBA"/>
</dbReference>
<dbReference type="PANTHER" id="PTHR30290">
    <property type="entry name" value="PERIPLASMIC BINDING COMPONENT OF ABC TRANSPORTER"/>
    <property type="match status" value="1"/>
</dbReference>
<dbReference type="GO" id="GO:1904680">
    <property type="term" value="F:peptide transmembrane transporter activity"/>
    <property type="evidence" value="ECO:0007669"/>
    <property type="project" value="TreeGrafter"/>
</dbReference>
<evidence type="ECO:0000313" key="7">
    <source>
        <dbReference type="EMBL" id="QDP74674.1"/>
    </source>
</evidence>
<dbReference type="Gene3D" id="3.40.190.10">
    <property type="entry name" value="Periplasmic binding protein-like II"/>
    <property type="match status" value="1"/>
</dbReference>
<dbReference type="EMBL" id="BSTG01000001">
    <property type="protein sequence ID" value="GLY55919.1"/>
    <property type="molecule type" value="Genomic_DNA"/>
</dbReference>
<dbReference type="Gene3D" id="3.10.105.10">
    <property type="entry name" value="Dipeptide-binding Protein, Domain 3"/>
    <property type="match status" value="1"/>
</dbReference>
<dbReference type="PANTHER" id="PTHR30290:SF82">
    <property type="entry name" value="ABC-TYPE DIPEPTIDE_OLIGOPEPTIDE TRANSPORT SYSTEM, PERIPLASMIC COMPONENT"/>
    <property type="match status" value="1"/>
</dbReference>
<reference evidence="7 8" key="1">
    <citation type="submission" date="2019-07" db="EMBL/GenBank/DDBJ databases">
        <title>Complete Genome Sequence and Methylome Analysis of Arthrobacter luteus NEB113.</title>
        <authorList>
            <person name="Fomenkov A."/>
            <person name="Anton B.P."/>
            <person name="Vincze T."/>
            <person name="Roberts R.J."/>
        </authorList>
    </citation>
    <scope>NUCLEOTIDE SEQUENCE [LARGE SCALE GENOMIC DNA]</scope>
    <source>
        <strain evidence="7 8">NEB113</strain>
    </source>
</reference>
<dbReference type="PROSITE" id="PS51257">
    <property type="entry name" value="PROKAR_LIPOPROTEIN"/>
    <property type="match status" value="1"/>
</dbReference>
<dbReference type="InterPro" id="IPR030678">
    <property type="entry name" value="Peptide/Ni-bd"/>
</dbReference>
<gene>
    <name evidence="6" type="ORF">Ccel01_05210</name>
    <name evidence="7" type="ORF">FOG94_05385</name>
</gene>
<feature type="chain" id="PRO_5043316102" evidence="4">
    <location>
        <begin position="27"/>
        <end position="561"/>
    </location>
</feature>
<sequence length="561" mass="60391">MIRSTARKRLLTAAALVTGVSLLASACTGGGNGEGEGEGNGGEARVLNVWAGTQTPMVANFNPYAPNPLHVTNGGIYEPLFFYNRAEAGDPTPRLGESYEWSEDGTELTVKIREGVKWSDGEDFTVEDVIFSYTNDAAKRDYLNTIEKVDESTVKFTFNGAQFTSAVQILGTTLMVPEHLFKEVSDLITFTNDEPVGTGPFTLDTITNATYTVVPNEDYWGGEPSLGKVRFLALDKNQSAQDLLATGKIDWTTMFIADPETVTGGGQVSLLNTPQDPTTIMSCSNAALGCAGPQTDLAVRQAVNLLVDRGEINEKAFSGHAAVASPSLALVGRDDRWISSEIEKESPQESDPAEAAKVLEAAGYTKGADGIFEKDGQKLSVDLISVDGWSDHNAAGDLIAQQALEAGVQINHVKITQQEMSDARTSGNYQMMISGITGTSLDDPFAIYRQWLTTEYTTPVGETIEAGRFNFPRYSNPLVDEAVATAAGTNDEDAKKAAYATVQKEIARDLPYIALVVNPTMSFVNTKDYTGWPSEDDMYAFPPSWATISNGVILSQLEPAS</sequence>
<dbReference type="AlphaFoldDB" id="A0AAV5P1A2"/>
<dbReference type="Gene3D" id="3.90.76.10">
    <property type="entry name" value="Dipeptide-binding Protein, Domain 1"/>
    <property type="match status" value="1"/>
</dbReference>
<evidence type="ECO:0000256" key="4">
    <source>
        <dbReference type="SAM" id="SignalP"/>
    </source>
</evidence>
<dbReference type="PIRSF" id="PIRSF002741">
    <property type="entry name" value="MppA"/>
    <property type="match status" value="1"/>
</dbReference>
<dbReference type="EMBL" id="CP041694">
    <property type="protein sequence ID" value="QDP74674.1"/>
    <property type="molecule type" value="Genomic_DNA"/>
</dbReference>
<dbReference type="InterPro" id="IPR023765">
    <property type="entry name" value="SBP_5_CS"/>
</dbReference>
<keyword evidence="3 4" id="KW-0732">Signal</keyword>
<keyword evidence="8" id="KW-1185">Reference proteome</keyword>
<dbReference type="SUPFAM" id="SSF53850">
    <property type="entry name" value="Periplasmic binding protein-like II"/>
    <property type="match status" value="1"/>
</dbReference>
<dbReference type="Proteomes" id="UP001165168">
    <property type="component" value="Unassembled WGS sequence"/>
</dbReference>
<protein>
    <submittedName>
        <fullName evidence="6 7">ABC transporter substrate-binding protein</fullName>
    </submittedName>
</protein>